<protein>
    <submittedName>
        <fullName evidence="2">Uncharacterized protein</fullName>
    </submittedName>
</protein>
<keyword evidence="3" id="KW-1185">Reference proteome</keyword>
<reference evidence="2 3" key="1">
    <citation type="submission" date="2020-08" db="EMBL/GenBank/DDBJ databases">
        <title>Genomic Encyclopedia of Type Strains, Phase III (KMG-III): the genomes of soil and plant-associated and newly described type strains.</title>
        <authorList>
            <person name="Whitman W."/>
        </authorList>
    </citation>
    <scope>NUCLEOTIDE SEQUENCE [LARGE SCALE GENOMIC DNA]</scope>
    <source>
        <strain evidence="2 3">CECT 3313</strain>
    </source>
</reference>
<proteinExistence type="predicted"/>
<evidence type="ECO:0000313" key="3">
    <source>
        <dbReference type="Proteomes" id="UP000585836"/>
    </source>
</evidence>
<dbReference type="AlphaFoldDB" id="A0A7W9UV83"/>
<sequence length="65" mass="6974">MATTSGAGHPLPYDTYREAIERETRRFAETVGGADHTGAVPPVPTGRWPISPSTWERCSAGSARC</sequence>
<comment type="caution">
    <text evidence="2">The sequence shown here is derived from an EMBL/GenBank/DDBJ whole genome shotgun (WGS) entry which is preliminary data.</text>
</comment>
<evidence type="ECO:0000256" key="1">
    <source>
        <dbReference type="SAM" id="MobiDB-lite"/>
    </source>
</evidence>
<accession>A0A7W9UV83</accession>
<gene>
    <name evidence="2" type="ORF">FHS34_007943</name>
</gene>
<dbReference type="RefSeq" id="WP_225817887.1">
    <property type="nucleotide sequence ID" value="NZ_BAAAWF010000001.1"/>
</dbReference>
<organism evidence="2 3">
    <name type="scientific">Streptomyces echinatus</name>
    <dbReference type="NCBI Taxonomy" id="67293"/>
    <lineage>
        <taxon>Bacteria</taxon>
        <taxon>Bacillati</taxon>
        <taxon>Actinomycetota</taxon>
        <taxon>Actinomycetes</taxon>
        <taxon>Kitasatosporales</taxon>
        <taxon>Streptomycetaceae</taxon>
        <taxon>Streptomyces</taxon>
    </lineage>
</organism>
<dbReference type="Proteomes" id="UP000585836">
    <property type="component" value="Unassembled WGS sequence"/>
</dbReference>
<feature type="region of interest" description="Disordered" evidence="1">
    <location>
        <begin position="30"/>
        <end position="65"/>
    </location>
</feature>
<dbReference type="EMBL" id="JACHJK010000025">
    <property type="protein sequence ID" value="MBB5932433.1"/>
    <property type="molecule type" value="Genomic_DNA"/>
</dbReference>
<evidence type="ECO:0000313" key="2">
    <source>
        <dbReference type="EMBL" id="MBB5932433.1"/>
    </source>
</evidence>
<name>A0A7W9UV83_9ACTN</name>